<proteinExistence type="predicted"/>
<protein>
    <submittedName>
        <fullName evidence="1">10140_t:CDS:1</fullName>
    </submittedName>
</protein>
<dbReference type="Proteomes" id="UP000789920">
    <property type="component" value="Unassembled WGS sequence"/>
</dbReference>
<name>A0ACA9S769_9GLOM</name>
<comment type="caution">
    <text evidence="1">The sequence shown here is derived from an EMBL/GenBank/DDBJ whole genome shotgun (WGS) entry which is preliminary data.</text>
</comment>
<sequence>MVLFVSANSSDRDLENQAIFKKDNLYSVRDKIVSGFYSSNKKVKISQVMPNEVKDYVIVNVLISDYYKIHSQELLIFVVGQTEIISNEFYVYAKDVNCVDVDFIFKENSLKVVILKIFHPEGLVNTEYIEYGTHDFENNEVSDFYEKESGELAKKK</sequence>
<keyword evidence="2" id="KW-1185">Reference proteome</keyword>
<evidence type="ECO:0000313" key="1">
    <source>
        <dbReference type="EMBL" id="CAG8828383.1"/>
    </source>
</evidence>
<reference evidence="1" key="1">
    <citation type="submission" date="2021-06" db="EMBL/GenBank/DDBJ databases">
        <authorList>
            <person name="Kallberg Y."/>
            <person name="Tangrot J."/>
            <person name="Rosling A."/>
        </authorList>
    </citation>
    <scope>NUCLEOTIDE SEQUENCE</scope>
    <source>
        <strain evidence="1">MA461A</strain>
    </source>
</reference>
<dbReference type="EMBL" id="CAJVQC010095409">
    <property type="protein sequence ID" value="CAG8828383.1"/>
    <property type="molecule type" value="Genomic_DNA"/>
</dbReference>
<accession>A0ACA9S769</accession>
<feature type="non-terminal residue" evidence="1">
    <location>
        <position position="156"/>
    </location>
</feature>
<gene>
    <name evidence="1" type="ORF">RPERSI_LOCUS27230</name>
</gene>
<organism evidence="1 2">
    <name type="scientific">Racocetra persica</name>
    <dbReference type="NCBI Taxonomy" id="160502"/>
    <lineage>
        <taxon>Eukaryota</taxon>
        <taxon>Fungi</taxon>
        <taxon>Fungi incertae sedis</taxon>
        <taxon>Mucoromycota</taxon>
        <taxon>Glomeromycotina</taxon>
        <taxon>Glomeromycetes</taxon>
        <taxon>Diversisporales</taxon>
        <taxon>Gigasporaceae</taxon>
        <taxon>Racocetra</taxon>
    </lineage>
</organism>
<evidence type="ECO:0000313" key="2">
    <source>
        <dbReference type="Proteomes" id="UP000789920"/>
    </source>
</evidence>